<evidence type="ECO:0000256" key="1">
    <source>
        <dbReference type="SAM" id="MobiDB-lite"/>
    </source>
</evidence>
<feature type="non-terminal residue" evidence="2">
    <location>
        <position position="37"/>
    </location>
</feature>
<reference evidence="2" key="1">
    <citation type="submission" date="2020-02" db="EMBL/GenBank/DDBJ databases">
        <authorList>
            <person name="Meier V. D."/>
        </authorList>
    </citation>
    <scope>NUCLEOTIDE SEQUENCE</scope>
    <source>
        <strain evidence="2">AVDCRST_MAG70</strain>
    </source>
</reference>
<evidence type="ECO:0000313" key="2">
    <source>
        <dbReference type="EMBL" id="CAA9547236.1"/>
    </source>
</evidence>
<proteinExistence type="predicted"/>
<sequence>AILPPVAPRPGGPVSPRCRLRGRMVDRGSHRRCLVTL</sequence>
<feature type="non-terminal residue" evidence="2">
    <location>
        <position position="1"/>
    </location>
</feature>
<protein>
    <submittedName>
        <fullName evidence="2">Uncharacterized protein</fullName>
    </submittedName>
</protein>
<gene>
    <name evidence="2" type="ORF">AVDCRST_MAG70-619</name>
</gene>
<accession>A0A6J4UH62</accession>
<organism evidence="2">
    <name type="scientific">uncultured Thermomicrobiales bacterium</name>
    <dbReference type="NCBI Taxonomy" id="1645740"/>
    <lineage>
        <taxon>Bacteria</taxon>
        <taxon>Pseudomonadati</taxon>
        <taxon>Thermomicrobiota</taxon>
        <taxon>Thermomicrobia</taxon>
        <taxon>Thermomicrobiales</taxon>
        <taxon>environmental samples</taxon>
    </lineage>
</organism>
<dbReference type="AlphaFoldDB" id="A0A6J4UH62"/>
<name>A0A6J4UH62_9BACT</name>
<feature type="region of interest" description="Disordered" evidence="1">
    <location>
        <begin position="1"/>
        <end position="20"/>
    </location>
</feature>
<dbReference type="EMBL" id="CADCWH010000096">
    <property type="protein sequence ID" value="CAA9547236.1"/>
    <property type="molecule type" value="Genomic_DNA"/>
</dbReference>
<feature type="compositionally biased region" description="Pro residues" evidence="1">
    <location>
        <begin position="1"/>
        <end position="13"/>
    </location>
</feature>